<evidence type="ECO:0000313" key="3">
    <source>
        <dbReference type="Proteomes" id="UP000289886"/>
    </source>
</evidence>
<accession>A0A444UJD8</accession>
<evidence type="ECO:0000313" key="2">
    <source>
        <dbReference type="EMBL" id="RXM35218.1"/>
    </source>
</evidence>
<gene>
    <name evidence="2" type="ORF">EOD39_13229</name>
</gene>
<name>A0A444UJD8_ACIRT</name>
<feature type="region of interest" description="Disordered" evidence="1">
    <location>
        <begin position="1"/>
        <end position="32"/>
    </location>
</feature>
<sequence length="177" mass="19752">MNGTPWKVKKEPVEGATGANTPPLSRQRSAAREGVFRDWLQEWVTEREMEDGVRAGAAEGETSAWRKHDSEQGSRTPLLEPGQSKEDQVEAATPSAASLASELERECRWAYAESSPAKQGEQARLQFIEVLGTGELHKHLRLQHSQTLHAALQLSQEWEEVMVKEASTRNQPAVRRA</sequence>
<organism evidence="2 3">
    <name type="scientific">Acipenser ruthenus</name>
    <name type="common">Sterlet sturgeon</name>
    <dbReference type="NCBI Taxonomy" id="7906"/>
    <lineage>
        <taxon>Eukaryota</taxon>
        <taxon>Metazoa</taxon>
        <taxon>Chordata</taxon>
        <taxon>Craniata</taxon>
        <taxon>Vertebrata</taxon>
        <taxon>Euteleostomi</taxon>
        <taxon>Actinopterygii</taxon>
        <taxon>Chondrostei</taxon>
        <taxon>Acipenseriformes</taxon>
        <taxon>Acipenseridae</taxon>
        <taxon>Acipenser</taxon>
    </lineage>
</organism>
<protein>
    <submittedName>
        <fullName evidence="2">Uncharacterized protein</fullName>
    </submittedName>
</protein>
<comment type="caution">
    <text evidence="2">The sequence shown here is derived from an EMBL/GenBank/DDBJ whole genome shotgun (WGS) entry which is preliminary data.</text>
</comment>
<dbReference type="EMBL" id="SCEB01214458">
    <property type="protein sequence ID" value="RXM35218.1"/>
    <property type="molecule type" value="Genomic_DNA"/>
</dbReference>
<evidence type="ECO:0000256" key="1">
    <source>
        <dbReference type="SAM" id="MobiDB-lite"/>
    </source>
</evidence>
<reference evidence="2 3" key="1">
    <citation type="submission" date="2019-01" db="EMBL/GenBank/DDBJ databases">
        <title>Draft Genome and Complete Hox-Cluster Characterization of the Sterlet Sturgeon (Acipenser ruthenus).</title>
        <authorList>
            <person name="Wei Q."/>
        </authorList>
    </citation>
    <scope>NUCLEOTIDE SEQUENCE [LARGE SCALE GENOMIC DNA]</scope>
    <source>
        <strain evidence="2">WHYD16114868_AA</strain>
        <tissue evidence="2">Blood</tissue>
    </source>
</reference>
<feature type="region of interest" description="Disordered" evidence="1">
    <location>
        <begin position="47"/>
        <end position="99"/>
    </location>
</feature>
<dbReference type="AlphaFoldDB" id="A0A444UJD8"/>
<proteinExistence type="predicted"/>
<dbReference type="Proteomes" id="UP000289886">
    <property type="component" value="Unassembled WGS sequence"/>
</dbReference>
<keyword evidence="3" id="KW-1185">Reference proteome</keyword>
<feature type="compositionally biased region" description="Polar residues" evidence="1">
    <location>
        <begin position="18"/>
        <end position="28"/>
    </location>
</feature>